<dbReference type="SUPFAM" id="SSF53597">
    <property type="entry name" value="Dihydrofolate reductase-like"/>
    <property type="match status" value="1"/>
</dbReference>
<dbReference type="PANTHER" id="PTHR38011">
    <property type="entry name" value="DIHYDROFOLATE REDUCTASE FAMILY PROTEIN (AFU_ORTHOLOGUE AFUA_8G06820)"/>
    <property type="match status" value="1"/>
</dbReference>
<dbReference type="Pfam" id="PF01872">
    <property type="entry name" value="RibD_C"/>
    <property type="match status" value="1"/>
</dbReference>
<evidence type="ECO:0000259" key="1">
    <source>
        <dbReference type="Pfam" id="PF01872"/>
    </source>
</evidence>
<keyword evidence="3" id="KW-1185">Reference proteome</keyword>
<evidence type="ECO:0000313" key="2">
    <source>
        <dbReference type="EMBL" id="AJT41202.1"/>
    </source>
</evidence>
<dbReference type="Proteomes" id="UP000061839">
    <property type="component" value="Chromosome"/>
</dbReference>
<dbReference type="RefSeq" id="WP_045074386.1">
    <property type="nucleotide sequence ID" value="NZ_CP011005.1"/>
</dbReference>
<evidence type="ECO:0000313" key="3">
    <source>
        <dbReference type="Proteomes" id="UP000061839"/>
    </source>
</evidence>
<sequence>MLLVSMGVSIDGYINDRSGGIGWTVPSDELFAFHLARVSQLGGCLLGRRMYQTMQVWETDPTLIRTPLDAEFAEVWKALPKVVFSRSLDRVEGNARLATGTLSEEIESLRASTDKDIEISGAELAGPAIEAGLVDELGIFRYPIIVGGGTPLLPAVPTPITLDLVESRVFSPNVIYERYRRANGSSAPSDGPSQ</sequence>
<dbReference type="EMBL" id="CP011005">
    <property type="protein sequence ID" value="AJT41202.1"/>
    <property type="molecule type" value="Genomic_DNA"/>
</dbReference>
<dbReference type="HOGENOM" id="CLU_043966_1_3_11"/>
<dbReference type="InterPro" id="IPR002734">
    <property type="entry name" value="RibDG_C"/>
</dbReference>
<name>A0A0D4BXM0_9MICC</name>
<feature type="domain" description="Bacterial bifunctional deaminase-reductase C-terminal" evidence="1">
    <location>
        <begin position="2"/>
        <end position="175"/>
    </location>
</feature>
<proteinExistence type="predicted"/>
<dbReference type="Gene3D" id="3.40.430.10">
    <property type="entry name" value="Dihydrofolate Reductase, subunit A"/>
    <property type="match status" value="1"/>
</dbReference>
<dbReference type="PATRIC" id="fig|1618207.4.peg.1249"/>
<dbReference type="STRING" id="1618207.UM93_06155"/>
<dbReference type="OrthoDB" id="7949219at2"/>
<reference evidence="2 3" key="1">
    <citation type="journal article" date="2015" name="Genome Announc.">
        <title>Complete Genome Sequencing of Protease-Producing Novel Arthrobacter sp. Strain IHBB 11108 Using PacBio Single-Molecule Real-Time Sequencing Technology.</title>
        <authorList>
            <person name="Kiran S."/>
            <person name="Swarnkar M.K."/>
            <person name="Pal M."/>
            <person name="Thakur R."/>
            <person name="Tewari R."/>
            <person name="Singh A.K."/>
            <person name="Gulati A."/>
        </authorList>
    </citation>
    <scope>NUCLEOTIDE SEQUENCE [LARGE SCALE GENOMIC DNA]</scope>
    <source>
        <strain evidence="2 3">IHBB 11108</strain>
    </source>
</reference>
<accession>A0A0D4BXM0</accession>
<organism evidence="2 3">
    <name type="scientific">Psychromicrobium lacuslunae</name>
    <dbReference type="NCBI Taxonomy" id="1618207"/>
    <lineage>
        <taxon>Bacteria</taxon>
        <taxon>Bacillati</taxon>
        <taxon>Actinomycetota</taxon>
        <taxon>Actinomycetes</taxon>
        <taxon>Micrococcales</taxon>
        <taxon>Micrococcaceae</taxon>
        <taxon>Psychromicrobium</taxon>
    </lineage>
</organism>
<dbReference type="AlphaFoldDB" id="A0A0D4BXM0"/>
<dbReference type="KEGG" id="ari:UM93_06155"/>
<dbReference type="InterPro" id="IPR024072">
    <property type="entry name" value="DHFR-like_dom_sf"/>
</dbReference>
<dbReference type="PANTHER" id="PTHR38011:SF11">
    <property type="entry name" value="2,5-DIAMINO-6-RIBOSYLAMINO-4(3H)-PYRIMIDINONE 5'-PHOSPHATE REDUCTASE"/>
    <property type="match status" value="1"/>
</dbReference>
<dbReference type="InterPro" id="IPR050765">
    <property type="entry name" value="Riboflavin_Biosynth_HTPR"/>
</dbReference>
<dbReference type="GO" id="GO:0009231">
    <property type="term" value="P:riboflavin biosynthetic process"/>
    <property type="evidence" value="ECO:0007669"/>
    <property type="project" value="InterPro"/>
</dbReference>
<gene>
    <name evidence="2" type="ORF">UM93_06155</name>
</gene>
<protein>
    <submittedName>
        <fullName evidence="2">Deaminase</fullName>
    </submittedName>
</protein>
<dbReference type="GO" id="GO:0008703">
    <property type="term" value="F:5-amino-6-(5-phosphoribosylamino)uracil reductase activity"/>
    <property type="evidence" value="ECO:0007669"/>
    <property type="project" value="InterPro"/>
</dbReference>